<comment type="caution">
    <text evidence="4">The sequence shown here is derived from an EMBL/GenBank/DDBJ whole genome shotgun (WGS) entry which is preliminary data.</text>
</comment>
<dbReference type="InterPro" id="IPR014747">
    <property type="entry name" value="Bac_photo_RC_H_C"/>
</dbReference>
<dbReference type="NCBIfam" id="TIGR01150">
    <property type="entry name" value="puhA"/>
    <property type="match status" value="1"/>
</dbReference>
<keyword evidence="1" id="KW-0812">Transmembrane</keyword>
<evidence type="ECO:0000313" key="5">
    <source>
        <dbReference type="Proteomes" id="UP000032680"/>
    </source>
</evidence>
<accession>A0A0D6P527</accession>
<feature type="transmembrane region" description="Helical" evidence="1">
    <location>
        <begin position="12"/>
        <end position="31"/>
    </location>
</feature>
<keyword evidence="5" id="KW-1185">Reference proteome</keyword>
<dbReference type="Pfam" id="PF03967">
    <property type="entry name" value="PRCH"/>
    <property type="match status" value="1"/>
</dbReference>
<dbReference type="InterPro" id="IPR011033">
    <property type="entry name" value="PRC_barrel-like_sf"/>
</dbReference>
<feature type="domain" description="PRC-barrel" evidence="3">
    <location>
        <begin position="147"/>
        <end position="203"/>
    </location>
</feature>
<organism evidence="4 5">
    <name type="scientific">Acidisphaera rubrifaciens HS-AP3</name>
    <dbReference type="NCBI Taxonomy" id="1231350"/>
    <lineage>
        <taxon>Bacteria</taxon>
        <taxon>Pseudomonadati</taxon>
        <taxon>Pseudomonadota</taxon>
        <taxon>Alphaproteobacteria</taxon>
        <taxon>Acetobacterales</taxon>
        <taxon>Acetobacteraceae</taxon>
        <taxon>Acidisphaera</taxon>
    </lineage>
</organism>
<sequence length="261" mass="28526">MEYGAITGYIDVAQVVLYAFWIFFAGLIYYLHRENKREGYPLVSDNAIGKIVQGFPTIPAPKAYHLHDGRTVLAPRPEAVQPDLSKHRNAKNWIGEPIDPVGNPMVEAVGPGAYAMRQDAPDMTWDEQVPKLVPLRADPAYHIDAEDPDPRGMPILGVDNVQGGTVVDVWVDRSEVILRYLEVEVAAAFGGGRALVPMTLATISDGAVPHVRVVSITGAQFRDIPGLRSPDVVTLREEDQISAYFGGGTLYATPSRVEPLI</sequence>
<dbReference type="InterPro" id="IPR005652">
    <property type="entry name" value="Photo_RC_H"/>
</dbReference>
<dbReference type="SUPFAM" id="SSF81490">
    <property type="entry name" value="Photosystem II reaction centre subunit H, transmembrane region"/>
    <property type="match status" value="1"/>
</dbReference>
<dbReference type="Pfam" id="PF05239">
    <property type="entry name" value="PRC"/>
    <property type="match status" value="1"/>
</dbReference>
<dbReference type="OrthoDB" id="8557487at2"/>
<dbReference type="Proteomes" id="UP000032680">
    <property type="component" value="Unassembled WGS sequence"/>
</dbReference>
<dbReference type="Gene3D" id="3.90.50.10">
    <property type="entry name" value="Photosynthetic Reaction Center, subunit H, domain 2"/>
    <property type="match status" value="1"/>
</dbReference>
<evidence type="ECO:0000313" key="4">
    <source>
        <dbReference type="EMBL" id="GAN75994.1"/>
    </source>
</evidence>
<dbReference type="GO" id="GO:0030077">
    <property type="term" value="C:plasma membrane light-harvesting complex"/>
    <property type="evidence" value="ECO:0007669"/>
    <property type="project" value="InterPro"/>
</dbReference>
<dbReference type="RefSeq" id="WP_048859764.1">
    <property type="nucleotide sequence ID" value="NZ_BANB01000040.1"/>
</dbReference>
<dbReference type="AlphaFoldDB" id="A0A0D6P527"/>
<protein>
    <submittedName>
        <fullName evidence="4">Photosynthetic reaction center H subunit</fullName>
    </submittedName>
</protein>
<keyword evidence="1" id="KW-0472">Membrane</keyword>
<dbReference type="EMBL" id="BANB01000040">
    <property type="protein sequence ID" value="GAN75994.1"/>
    <property type="molecule type" value="Genomic_DNA"/>
</dbReference>
<dbReference type="SUPFAM" id="SSF50346">
    <property type="entry name" value="PRC-barrel domain"/>
    <property type="match status" value="1"/>
</dbReference>
<gene>
    <name evidence="4" type="ORF">Asru_0040_02</name>
</gene>
<evidence type="ECO:0000259" key="2">
    <source>
        <dbReference type="Pfam" id="PF03967"/>
    </source>
</evidence>
<name>A0A0D6P527_9PROT</name>
<evidence type="ECO:0000256" key="1">
    <source>
        <dbReference type="SAM" id="Phobius"/>
    </source>
</evidence>
<dbReference type="InterPro" id="IPR037097">
    <property type="entry name" value="Photo_RC_H_N_sf"/>
</dbReference>
<evidence type="ECO:0000259" key="3">
    <source>
        <dbReference type="Pfam" id="PF05239"/>
    </source>
</evidence>
<proteinExistence type="predicted"/>
<dbReference type="InterPro" id="IPR027275">
    <property type="entry name" value="PRC-brl_dom"/>
</dbReference>
<dbReference type="Gene3D" id="4.10.540.10">
    <property type="entry name" value="Photosynthetic reaction centre, H subunit, N-terminal domain"/>
    <property type="match status" value="1"/>
</dbReference>
<reference evidence="4 5" key="1">
    <citation type="submission" date="2012-11" db="EMBL/GenBank/DDBJ databases">
        <title>Whole genome sequence of Acidisphaera rubrifaciens HS-AP3.</title>
        <authorList>
            <person name="Azuma Y."/>
            <person name="Higashiura N."/>
            <person name="Hirakawa H."/>
            <person name="Matsushita K."/>
        </authorList>
    </citation>
    <scope>NUCLEOTIDE SEQUENCE [LARGE SCALE GENOMIC DNA]</scope>
    <source>
        <strain evidence="4 5">HS-AP3</strain>
    </source>
</reference>
<dbReference type="GO" id="GO:0019684">
    <property type="term" value="P:photosynthesis, light reaction"/>
    <property type="evidence" value="ECO:0007669"/>
    <property type="project" value="InterPro"/>
</dbReference>
<keyword evidence="1" id="KW-1133">Transmembrane helix</keyword>
<dbReference type="InterPro" id="IPR015810">
    <property type="entry name" value="Photo_RC_H_N"/>
</dbReference>
<feature type="domain" description="Photosynthetic reaction centre H subunit N-terminal" evidence="2">
    <location>
        <begin position="5"/>
        <end position="136"/>
    </location>
</feature>